<organism evidence="1 2">
    <name type="scientific">Solanum verrucosum</name>
    <dbReference type="NCBI Taxonomy" id="315347"/>
    <lineage>
        <taxon>Eukaryota</taxon>
        <taxon>Viridiplantae</taxon>
        <taxon>Streptophyta</taxon>
        <taxon>Embryophyta</taxon>
        <taxon>Tracheophyta</taxon>
        <taxon>Spermatophyta</taxon>
        <taxon>Magnoliopsida</taxon>
        <taxon>eudicotyledons</taxon>
        <taxon>Gunneridae</taxon>
        <taxon>Pentapetalae</taxon>
        <taxon>asterids</taxon>
        <taxon>lamiids</taxon>
        <taxon>Solanales</taxon>
        <taxon>Solanaceae</taxon>
        <taxon>Solanoideae</taxon>
        <taxon>Solaneae</taxon>
        <taxon>Solanum</taxon>
    </lineage>
</organism>
<sequence>MLSCGDEGWRKSYFKFETWWLKVEGFKEKVREWWESFNVNGRPGYILAEKLKMLKAKLKEWSKTNKGNWKQRKKDILSQISSWETIQEQRPLTDDELIQKTHLGMKFEEVAKQKEIAWKQRSRIQWLKKGDKNTKFFHRIATSHKRFNSMEQLEVEGEITKDQIRIKEAAQEFYKNL</sequence>
<protein>
    <submittedName>
        <fullName evidence="1">Uncharacterized protein</fullName>
    </submittedName>
</protein>
<evidence type="ECO:0000313" key="2">
    <source>
        <dbReference type="Proteomes" id="UP001234989"/>
    </source>
</evidence>
<dbReference type="EMBL" id="CP133622">
    <property type="protein sequence ID" value="WMV54051.1"/>
    <property type="molecule type" value="Genomic_DNA"/>
</dbReference>
<gene>
    <name evidence="1" type="ORF">MTR67_047436</name>
</gene>
<proteinExistence type="predicted"/>
<keyword evidence="2" id="KW-1185">Reference proteome</keyword>
<dbReference type="Proteomes" id="UP001234989">
    <property type="component" value="Chromosome 11"/>
</dbReference>
<reference evidence="1" key="1">
    <citation type="submission" date="2023-08" db="EMBL/GenBank/DDBJ databases">
        <title>A de novo genome assembly of Solanum verrucosum Schlechtendal, a Mexican diploid species geographically isolated from the other diploid A-genome species in potato relatives.</title>
        <authorList>
            <person name="Hosaka K."/>
        </authorList>
    </citation>
    <scope>NUCLEOTIDE SEQUENCE</scope>
    <source>
        <tissue evidence="1">Young leaves</tissue>
    </source>
</reference>
<name>A0AAF0UZC3_SOLVR</name>
<evidence type="ECO:0000313" key="1">
    <source>
        <dbReference type="EMBL" id="WMV54051.1"/>
    </source>
</evidence>
<accession>A0AAF0UZC3</accession>
<dbReference type="AlphaFoldDB" id="A0AAF0UZC3"/>